<dbReference type="Pfam" id="PF06152">
    <property type="entry name" value="Phage_min_cap2"/>
    <property type="match status" value="1"/>
</dbReference>
<name>A0A554A0B3_9BACI</name>
<proteinExistence type="predicted"/>
<dbReference type="OrthoDB" id="3197444at2"/>
<dbReference type="RefSeq" id="WP_143848361.1">
    <property type="nucleotide sequence ID" value="NZ_VLXZ01000004.1"/>
</dbReference>
<dbReference type="Proteomes" id="UP000318521">
    <property type="component" value="Unassembled WGS sequence"/>
</dbReference>
<comment type="caution">
    <text evidence="1">The sequence shown here is derived from an EMBL/GenBank/DDBJ whole genome shotgun (WGS) entry which is preliminary data.</text>
</comment>
<keyword evidence="2" id="KW-1185">Reference proteome</keyword>
<dbReference type="InterPro" id="IPR009319">
    <property type="entry name" value="Phage_A118_VSP1"/>
</dbReference>
<sequence>MITPHQLDIWSASMGEIYNSLEGEMIRILIRRLSSGSRDITEWQAQKLQELRLYNNEVARHLADVMKVAESEIVKMFEDAGGQIIEDIDKAMPFETKPLPQQLDTVLRGYARQSWLEVDNYVNQTLITTNYGVGQAQVAYQSTLNRTAAMFNTGMYTMEQALERAVVELAQNGIKSTFIDQGGHTWSMERYTRTVLKSTLSNTYDEIRKERMSEYGVHTVIVTAHAGAREQCEKIQGNVVDLRQNVPPDSEYKSIYDPDWGAQYGTPGGHRGVNCEHLHMVFVPGVNTNNQPTIDPEYNQRVKVAKDTQRRMEREIVKYKKNAMITEALESDTAPYWKSMVRKRQGALRKHISANDEFLSRNYKREKVYTPLDTLLNDFSYKGD</sequence>
<protein>
    <submittedName>
        <fullName evidence="1">Capsid protein</fullName>
    </submittedName>
</protein>
<dbReference type="AlphaFoldDB" id="A0A554A0B3"/>
<dbReference type="GO" id="GO:0005198">
    <property type="term" value="F:structural molecule activity"/>
    <property type="evidence" value="ECO:0007669"/>
    <property type="project" value="InterPro"/>
</dbReference>
<evidence type="ECO:0000313" key="2">
    <source>
        <dbReference type="Proteomes" id="UP000318521"/>
    </source>
</evidence>
<dbReference type="EMBL" id="VLXZ01000004">
    <property type="protein sequence ID" value="TSB47131.1"/>
    <property type="molecule type" value="Genomic_DNA"/>
</dbReference>
<evidence type="ECO:0000313" key="1">
    <source>
        <dbReference type="EMBL" id="TSB47131.1"/>
    </source>
</evidence>
<organism evidence="1 2">
    <name type="scientific">Alkalicoccobacillus porphyridii</name>
    <dbReference type="NCBI Taxonomy" id="2597270"/>
    <lineage>
        <taxon>Bacteria</taxon>
        <taxon>Bacillati</taxon>
        <taxon>Bacillota</taxon>
        <taxon>Bacilli</taxon>
        <taxon>Bacillales</taxon>
        <taxon>Bacillaceae</taxon>
        <taxon>Alkalicoccobacillus</taxon>
    </lineage>
</organism>
<gene>
    <name evidence="1" type="ORF">FN960_08960</name>
</gene>
<reference evidence="1 2" key="1">
    <citation type="submission" date="2019-07" db="EMBL/GenBank/DDBJ databases">
        <authorList>
            <person name="Park Y.J."/>
            <person name="Jeong S.E."/>
            <person name="Jung H.S."/>
        </authorList>
    </citation>
    <scope>NUCLEOTIDE SEQUENCE [LARGE SCALE GENOMIC DNA]</scope>
    <source>
        <strain evidence="2">P16(2019)</strain>
    </source>
</reference>
<accession>A0A554A0B3</accession>